<dbReference type="Proteomes" id="UP001144204">
    <property type="component" value="Unassembled WGS sequence"/>
</dbReference>
<accession>A0A9W6AZ84</accession>
<feature type="transmembrane region" description="Helical" evidence="1">
    <location>
        <begin position="63"/>
        <end position="88"/>
    </location>
</feature>
<reference evidence="2" key="1">
    <citation type="submission" date="2022-07" db="EMBL/GenBank/DDBJ databases">
        <authorList>
            <person name="Kouya T."/>
            <person name="Ishiyama Y."/>
        </authorList>
    </citation>
    <scope>NUCLEOTIDE SEQUENCE</scope>
    <source>
        <strain evidence="2">WR16-4</strain>
    </source>
</reference>
<evidence type="ECO:0000313" key="2">
    <source>
        <dbReference type="EMBL" id="GLB46264.1"/>
    </source>
</evidence>
<comment type="caution">
    <text evidence="2">The sequence shown here is derived from an EMBL/GenBank/DDBJ whole genome shotgun (WGS) entry which is preliminary data.</text>
</comment>
<keyword evidence="3" id="KW-1185">Reference proteome</keyword>
<feature type="transmembrane region" description="Helical" evidence="1">
    <location>
        <begin position="148"/>
        <end position="169"/>
    </location>
</feature>
<dbReference type="Pfam" id="PF11683">
    <property type="entry name" value="DUF3278"/>
    <property type="match status" value="1"/>
</dbReference>
<dbReference type="AlphaFoldDB" id="A0A9W6AZ84"/>
<feature type="transmembrane region" description="Helical" evidence="1">
    <location>
        <begin position="35"/>
        <end position="57"/>
    </location>
</feature>
<proteinExistence type="predicted"/>
<dbReference type="RefSeq" id="WP_286135722.1">
    <property type="nucleotide sequence ID" value="NZ_BRPL01000002.1"/>
</dbReference>
<evidence type="ECO:0000313" key="3">
    <source>
        <dbReference type="Proteomes" id="UP001144204"/>
    </source>
</evidence>
<keyword evidence="1" id="KW-1133">Transmembrane helix</keyword>
<evidence type="ECO:0008006" key="4">
    <source>
        <dbReference type="Google" id="ProtNLM"/>
    </source>
</evidence>
<gene>
    <name evidence="2" type="ORF">WR164_02430</name>
</gene>
<protein>
    <recommendedName>
        <fullName evidence="4">DUF3278 domain-containing protein</fullName>
    </recommendedName>
</protein>
<keyword evidence="1" id="KW-0472">Membrane</keyword>
<evidence type="ECO:0000256" key="1">
    <source>
        <dbReference type="SAM" id="Phobius"/>
    </source>
</evidence>
<reference evidence="2" key="2">
    <citation type="journal article" date="2023" name="PLoS ONE">
        <title>Philodulcilactobacillus myokoensis gen. nov., sp. nov., a fructophilic, acidophilic, and agar-phobic lactic acid bacterium isolated from fermented vegetable extracts.</title>
        <authorList>
            <person name="Kouya T."/>
            <person name="Ishiyama Y."/>
            <person name="Ohashi S."/>
            <person name="Kumakubo R."/>
            <person name="Yamazaki T."/>
            <person name="Otaki T."/>
        </authorList>
    </citation>
    <scope>NUCLEOTIDE SEQUENCE</scope>
    <source>
        <strain evidence="2">WR16-4</strain>
    </source>
</reference>
<dbReference type="EMBL" id="BRPL01000002">
    <property type="protein sequence ID" value="GLB46264.1"/>
    <property type="molecule type" value="Genomic_DNA"/>
</dbReference>
<dbReference type="InterPro" id="IPR021697">
    <property type="entry name" value="DUF3278"/>
</dbReference>
<name>A0A9W6AZ84_9LACO</name>
<organism evidence="2 3">
    <name type="scientific">Philodulcilactobacillus myokoensis</name>
    <dbReference type="NCBI Taxonomy" id="2929573"/>
    <lineage>
        <taxon>Bacteria</taxon>
        <taxon>Bacillati</taxon>
        <taxon>Bacillota</taxon>
        <taxon>Bacilli</taxon>
        <taxon>Lactobacillales</taxon>
        <taxon>Lactobacillaceae</taxon>
        <taxon>Philodulcilactobacillus</taxon>
    </lineage>
</organism>
<sequence length="175" mass="20340">MKRKNSIYEKIVKHFFGIKQLDEYKLHKVERIGNLMFMADFFLLLLSVCIAGIFATMNSNFEIILLCLMGFDFALVMIEALITIVCNIRYKLDQIDVDVNSTKQTYKKLIFKGIGMALRFGFFMYIWMGFMNHLEGASWQSSFTSISLIKSSVKSGIIFGLIMSIYQIFRIKKMK</sequence>
<feature type="transmembrane region" description="Helical" evidence="1">
    <location>
        <begin position="109"/>
        <end position="128"/>
    </location>
</feature>
<keyword evidence="1" id="KW-0812">Transmembrane</keyword>